<accession>A0A4R1LTR6</accession>
<evidence type="ECO:0000313" key="3">
    <source>
        <dbReference type="Proteomes" id="UP000294616"/>
    </source>
</evidence>
<dbReference type="NCBIfam" id="NF038065">
    <property type="entry name" value="Pr6Pr"/>
    <property type="match status" value="1"/>
</dbReference>
<dbReference type="Proteomes" id="UP000294616">
    <property type="component" value="Unassembled WGS sequence"/>
</dbReference>
<dbReference type="AlphaFoldDB" id="A0A4R1LTR6"/>
<keyword evidence="1" id="KW-1133">Transmembrane helix</keyword>
<keyword evidence="3" id="KW-1185">Reference proteome</keyword>
<feature type="transmembrane region" description="Helical" evidence="1">
    <location>
        <begin position="7"/>
        <end position="29"/>
    </location>
</feature>
<dbReference type="EMBL" id="SMGO01000003">
    <property type="protein sequence ID" value="TCK80659.1"/>
    <property type="molecule type" value="Genomic_DNA"/>
</dbReference>
<dbReference type="InterPro" id="IPR049713">
    <property type="entry name" value="Pr6Pr-like"/>
</dbReference>
<dbReference type="RefSeq" id="WP_132225199.1">
    <property type="nucleotide sequence ID" value="NZ_SMGO01000003.1"/>
</dbReference>
<comment type="caution">
    <text evidence="2">The sequence shown here is derived from an EMBL/GenBank/DDBJ whole genome shotgun (WGS) entry which is preliminary data.</text>
</comment>
<evidence type="ECO:0000256" key="1">
    <source>
        <dbReference type="SAM" id="Phobius"/>
    </source>
</evidence>
<keyword evidence="1" id="KW-0472">Membrane</keyword>
<evidence type="ECO:0008006" key="4">
    <source>
        <dbReference type="Google" id="ProtNLM"/>
    </source>
</evidence>
<keyword evidence="1" id="KW-0812">Transmembrane</keyword>
<feature type="transmembrane region" description="Helical" evidence="1">
    <location>
        <begin position="75"/>
        <end position="95"/>
    </location>
</feature>
<dbReference type="OrthoDB" id="9809977at2"/>
<reference evidence="2 3" key="1">
    <citation type="submission" date="2019-03" db="EMBL/GenBank/DDBJ databases">
        <title>Genomic Encyclopedia of Archaeal and Bacterial Type Strains, Phase II (KMG-II): from individual species to whole genera.</title>
        <authorList>
            <person name="Goeker M."/>
        </authorList>
    </citation>
    <scope>NUCLEOTIDE SEQUENCE [LARGE SCALE GENOMIC DNA]</scope>
    <source>
        <strain evidence="2 3">DSM 22554</strain>
    </source>
</reference>
<sequence>MDQHKTVRVIATLCALLVWATVILQFILIIQNRTYPVPETIIQFFSYFTILTNILVACCFTTIAIKREPYKTTFFANPGVLAATVVNITIVGSVYNLILRALWTPTGLQLLADEFLHTIIPILYITFWLIAVPKIHLHWSRIFNWLYYPLGYFIIILFSGSLSGFYPYPFINVTELGWSQVIINSIFITAAFIFLSLLIVFISRMMQRNKHS</sequence>
<organism evidence="2 3">
    <name type="scientific">Albibacterium bauzanense</name>
    <dbReference type="NCBI Taxonomy" id="653929"/>
    <lineage>
        <taxon>Bacteria</taxon>
        <taxon>Pseudomonadati</taxon>
        <taxon>Bacteroidota</taxon>
        <taxon>Sphingobacteriia</taxon>
        <taxon>Sphingobacteriales</taxon>
        <taxon>Sphingobacteriaceae</taxon>
        <taxon>Albibacterium</taxon>
    </lineage>
</organism>
<feature type="transmembrane region" description="Helical" evidence="1">
    <location>
        <begin position="41"/>
        <end position="63"/>
    </location>
</feature>
<evidence type="ECO:0000313" key="2">
    <source>
        <dbReference type="EMBL" id="TCK80659.1"/>
    </source>
</evidence>
<name>A0A4R1LTR6_9SPHI</name>
<proteinExistence type="predicted"/>
<feature type="transmembrane region" description="Helical" evidence="1">
    <location>
        <begin position="115"/>
        <end position="133"/>
    </location>
</feature>
<feature type="transmembrane region" description="Helical" evidence="1">
    <location>
        <begin position="145"/>
        <end position="166"/>
    </location>
</feature>
<feature type="transmembrane region" description="Helical" evidence="1">
    <location>
        <begin position="178"/>
        <end position="202"/>
    </location>
</feature>
<gene>
    <name evidence="2" type="ORF">C8N28_2404</name>
</gene>
<protein>
    <recommendedName>
        <fullName evidence="4">FAR-17a/AIG1-like protein</fullName>
    </recommendedName>
</protein>